<evidence type="ECO:0000313" key="2">
    <source>
        <dbReference type="Proteomes" id="UP000182160"/>
    </source>
</evidence>
<dbReference type="AlphaFoldDB" id="A0A1H7XHJ2"/>
<accession>A0A1H7XHJ2</accession>
<reference evidence="1 2" key="1">
    <citation type="submission" date="2016-10" db="EMBL/GenBank/DDBJ databases">
        <authorList>
            <person name="de Groot N.N."/>
        </authorList>
    </citation>
    <scope>NUCLEOTIDE SEQUENCE [LARGE SCALE GENOMIC DNA]</scope>
    <source>
        <strain evidence="1 2">DSM 11457</strain>
    </source>
</reference>
<name>A0A1H7XHJ2_9RHOB</name>
<gene>
    <name evidence="1" type="ORF">SAMN04488077_1042</name>
</gene>
<sequence length="334" mass="38760">MVFQERDVTYKKTLWRPRNVLKPPKKVHKALDGIQTELVRVAVTKLISSAQLNDYRHLGMPEEEGAVVSTLPLAEMGKWSTRNREGWIERRTDLPKITKSRTFETPNFGDAATYGTHVHYLEQEVYQREHHEPRFYELEAELLKAGKENAAGLFRFALDRDLDRTSEVFEDELLLALNLLQENVGTCSVFASDASRDDYIRTVQMDWQFFPPGTRDEVVERLLDGGRISGEAARTVAERVALFERLEPQQYIRGAGGLHAYVGAKFADNLVVFENVRYGNALYVLYDDWEDVSQRSRLELLKGTDERFDRFVHTEGWEERFLELLRTKKRERGI</sequence>
<organism evidence="1 2">
    <name type="scientific">Roseovarius tolerans</name>
    <dbReference type="NCBI Taxonomy" id="74031"/>
    <lineage>
        <taxon>Bacteria</taxon>
        <taxon>Pseudomonadati</taxon>
        <taxon>Pseudomonadota</taxon>
        <taxon>Alphaproteobacteria</taxon>
        <taxon>Rhodobacterales</taxon>
        <taxon>Roseobacteraceae</taxon>
        <taxon>Roseovarius</taxon>
    </lineage>
</organism>
<protein>
    <submittedName>
        <fullName evidence="1">Uncharacterized protein</fullName>
    </submittedName>
</protein>
<proteinExistence type="predicted"/>
<dbReference type="Proteomes" id="UP000182160">
    <property type="component" value="Unassembled WGS sequence"/>
</dbReference>
<dbReference type="EMBL" id="FOBO01000004">
    <property type="protein sequence ID" value="SEM33221.1"/>
    <property type="molecule type" value="Genomic_DNA"/>
</dbReference>
<evidence type="ECO:0000313" key="1">
    <source>
        <dbReference type="EMBL" id="SEM33221.1"/>
    </source>
</evidence>